<dbReference type="Proteomes" id="UP001187346">
    <property type="component" value="Unassembled WGS sequence"/>
</dbReference>
<accession>A0ABU4F5M6</accession>
<evidence type="ECO:0000313" key="1">
    <source>
        <dbReference type="EMBL" id="MDV7215889.1"/>
    </source>
</evidence>
<keyword evidence="2" id="KW-1185">Reference proteome</keyword>
<evidence type="ECO:0000313" key="2">
    <source>
        <dbReference type="Proteomes" id="UP001187346"/>
    </source>
</evidence>
<dbReference type="Gene3D" id="1.10.443.10">
    <property type="entry name" value="Intergrase catalytic core"/>
    <property type="match status" value="1"/>
</dbReference>
<organism evidence="1 2">
    <name type="scientific">Streptomyces prunicolor</name>
    <dbReference type="NCBI Taxonomy" id="67348"/>
    <lineage>
        <taxon>Bacteria</taxon>
        <taxon>Bacillati</taxon>
        <taxon>Actinomycetota</taxon>
        <taxon>Actinomycetes</taxon>
        <taxon>Kitasatosporales</taxon>
        <taxon>Streptomycetaceae</taxon>
        <taxon>Streptomyces</taxon>
    </lineage>
</organism>
<evidence type="ECO:0008006" key="3">
    <source>
        <dbReference type="Google" id="ProtNLM"/>
    </source>
</evidence>
<dbReference type="EMBL" id="JAWMAJ010000019">
    <property type="protein sequence ID" value="MDV7215889.1"/>
    <property type="molecule type" value="Genomic_DNA"/>
</dbReference>
<gene>
    <name evidence="1" type="ORF">R5A26_07985</name>
</gene>
<dbReference type="RefSeq" id="WP_317770675.1">
    <property type="nucleotide sequence ID" value="NZ_JAWMAJ010000019.1"/>
</dbReference>
<sequence>MMVPEGTTFRHLRDFMDAVLIASGLPVRSVQTRMRHGTLAMTLDIYGFALEVDWENAPASFEELFGIQGPPGLSEAALVPEVERIGRSVATPVEG</sequence>
<reference evidence="1 2" key="1">
    <citation type="submission" date="2023-10" db="EMBL/GenBank/DDBJ databases">
        <title>Characterization of rhizosphere-enriched actinobacteria from wheat plants lab-grown on chernevaya soil.</title>
        <authorList>
            <person name="Tikhonova E.N."/>
            <person name="Konopkin A."/>
            <person name="Kravchenko I.K."/>
        </authorList>
    </citation>
    <scope>NUCLEOTIDE SEQUENCE [LARGE SCALE GENOMIC DNA]</scope>
    <source>
        <strain evidence="1 2">RR29</strain>
    </source>
</reference>
<proteinExistence type="predicted"/>
<protein>
    <recommendedName>
        <fullName evidence="3">Tyr recombinase domain-containing protein</fullName>
    </recommendedName>
</protein>
<dbReference type="InterPro" id="IPR013762">
    <property type="entry name" value="Integrase-like_cat_sf"/>
</dbReference>
<name>A0ABU4F5M6_9ACTN</name>
<comment type="caution">
    <text evidence="1">The sequence shown here is derived from an EMBL/GenBank/DDBJ whole genome shotgun (WGS) entry which is preliminary data.</text>
</comment>